<dbReference type="GO" id="GO:0016020">
    <property type="term" value="C:membrane"/>
    <property type="evidence" value="ECO:0007669"/>
    <property type="project" value="TreeGrafter"/>
</dbReference>
<dbReference type="RefSeq" id="XP_038061589.1">
    <property type="nucleotide sequence ID" value="XM_038205661.1"/>
</dbReference>
<dbReference type="GO" id="GO:0001730">
    <property type="term" value="F:2'-5'-oligoadenylate synthetase activity"/>
    <property type="evidence" value="ECO:0007669"/>
    <property type="project" value="TreeGrafter"/>
</dbReference>
<dbReference type="SUPFAM" id="SSF81301">
    <property type="entry name" value="Nucleotidyltransferase"/>
    <property type="match status" value="1"/>
</dbReference>
<dbReference type="GO" id="GO:0005829">
    <property type="term" value="C:cytosol"/>
    <property type="evidence" value="ECO:0007669"/>
    <property type="project" value="TreeGrafter"/>
</dbReference>
<comment type="similarity">
    <text evidence="1">Belongs to the 2-5A synthase family.</text>
</comment>
<evidence type="ECO:0000313" key="4">
    <source>
        <dbReference type="Proteomes" id="UP000887568"/>
    </source>
</evidence>
<evidence type="ECO:0000259" key="2">
    <source>
        <dbReference type="Pfam" id="PF10421"/>
    </source>
</evidence>
<proteinExistence type="inferred from homology"/>
<evidence type="ECO:0000256" key="1">
    <source>
        <dbReference type="ARBA" id="ARBA00009526"/>
    </source>
</evidence>
<dbReference type="Proteomes" id="UP000887568">
    <property type="component" value="Unplaced"/>
</dbReference>
<dbReference type="InterPro" id="IPR043519">
    <property type="entry name" value="NT_sf"/>
</dbReference>
<feature type="domain" description="2'-5'-oligoadenylate synthetase 1" evidence="2">
    <location>
        <begin position="159"/>
        <end position="337"/>
    </location>
</feature>
<dbReference type="GO" id="GO:0005654">
    <property type="term" value="C:nucleoplasm"/>
    <property type="evidence" value="ECO:0007669"/>
    <property type="project" value="TreeGrafter"/>
</dbReference>
<dbReference type="Pfam" id="PF10421">
    <property type="entry name" value="OAS1_C"/>
    <property type="match status" value="1"/>
</dbReference>
<organism evidence="3 4">
    <name type="scientific">Patiria miniata</name>
    <name type="common">Bat star</name>
    <name type="synonym">Asterina miniata</name>
    <dbReference type="NCBI Taxonomy" id="46514"/>
    <lineage>
        <taxon>Eukaryota</taxon>
        <taxon>Metazoa</taxon>
        <taxon>Echinodermata</taxon>
        <taxon>Eleutherozoa</taxon>
        <taxon>Asterozoa</taxon>
        <taxon>Asteroidea</taxon>
        <taxon>Valvatacea</taxon>
        <taxon>Valvatida</taxon>
        <taxon>Asterinidae</taxon>
        <taxon>Patiria</taxon>
    </lineage>
</organism>
<dbReference type="PANTHER" id="PTHR11258:SF11">
    <property type="entry name" value="C2H2-TYPE DOMAIN-CONTAINING PROTEIN"/>
    <property type="match status" value="1"/>
</dbReference>
<dbReference type="GO" id="GO:0003725">
    <property type="term" value="F:double-stranded RNA binding"/>
    <property type="evidence" value="ECO:0007669"/>
    <property type="project" value="TreeGrafter"/>
</dbReference>
<dbReference type="AlphaFoldDB" id="A0A914AE06"/>
<dbReference type="Gene3D" id="3.30.460.10">
    <property type="entry name" value="Beta Polymerase, domain 2"/>
    <property type="match status" value="1"/>
</dbReference>
<dbReference type="OrthoDB" id="1885901at2759"/>
<reference evidence="3" key="1">
    <citation type="submission" date="2022-11" db="UniProtKB">
        <authorList>
            <consortium name="EnsemblMetazoa"/>
        </authorList>
    </citation>
    <scope>IDENTIFICATION</scope>
</reference>
<dbReference type="GeneID" id="119732227"/>
<keyword evidence="4" id="KW-1185">Reference proteome</keyword>
<evidence type="ECO:0000313" key="3">
    <source>
        <dbReference type="EnsemblMetazoa" id="XP_038061589.1"/>
    </source>
</evidence>
<protein>
    <recommendedName>
        <fullName evidence="2">2'-5'-oligoadenylate synthetase 1 domain-containing protein</fullName>
    </recommendedName>
</protein>
<dbReference type="Gene3D" id="1.10.1410.20">
    <property type="entry name" value="2'-5'-oligoadenylate synthetase 1, domain 2"/>
    <property type="match status" value="1"/>
</dbReference>
<accession>A0A914AE06</accession>
<sequence>MAKEKSPWQLRPSDLESFVSAHLRQSDSFVEELQRALHKVVTYVKANVSFSVSRYVVGGDLTGGTSALNEEAEFQLALFVSEFRSIDDYHKRLSVVVTQTRDLLSAEGALRSVMVREPDSVTDGMIRVRVMVGEERLEGTIVLAVDLIGSNPNKSNRETMYRQFMQDEDKSPYEPTLSDLRRGLFQNLPSPVKDVILLVKHWRKRRLRLRGDKPEVRFYELLVIHCWDVAGNPRMFNMATALKSVFNCLSEWKDISITWEGSSSLAYQRKIAEGKHREILARSRDYDGPIALDPIDPRVEYCAGVKTLIWDEISRTAREMLMEPLFKGLSSDCSKWNTK</sequence>
<dbReference type="PANTHER" id="PTHR11258">
    <property type="entry name" value="2-5 OLIGOADENYLATE SYNTHETASE"/>
    <property type="match status" value="1"/>
</dbReference>
<dbReference type="SUPFAM" id="SSF81631">
    <property type="entry name" value="PAP/OAS1 substrate-binding domain"/>
    <property type="match status" value="1"/>
</dbReference>
<dbReference type="InterPro" id="IPR018952">
    <property type="entry name" value="2-5-oligoAdlate_synth_1_dom2/C"/>
</dbReference>
<dbReference type="EnsemblMetazoa" id="XM_038205661.1">
    <property type="protein sequence ID" value="XP_038061589.1"/>
    <property type="gene ID" value="LOC119732227"/>
</dbReference>
<name>A0A914AE06_PATMI</name>
<dbReference type="OMA" id="ELLVIHC"/>